<evidence type="ECO:0000313" key="1">
    <source>
        <dbReference type="EMBL" id="KAB0676721.1"/>
    </source>
</evidence>
<organism evidence="1 2">
    <name type="scientific">Plantimonas leprariae</name>
    <dbReference type="NCBI Taxonomy" id="2615207"/>
    <lineage>
        <taxon>Bacteria</taxon>
        <taxon>Pseudomonadati</taxon>
        <taxon>Pseudomonadota</taxon>
        <taxon>Alphaproteobacteria</taxon>
        <taxon>Hyphomicrobiales</taxon>
        <taxon>Aurantimonadaceae</taxon>
        <taxon>Plantimonas</taxon>
    </lineage>
</organism>
<dbReference type="RefSeq" id="WP_150973123.1">
    <property type="nucleotide sequence ID" value="NZ_VZDO01000021.1"/>
</dbReference>
<comment type="caution">
    <text evidence="1">The sequence shown here is derived from an EMBL/GenBank/DDBJ whole genome shotgun (WGS) entry which is preliminary data.</text>
</comment>
<proteinExistence type="predicted"/>
<accession>A0A7V7PL74</accession>
<gene>
    <name evidence="1" type="ORF">F6X38_20690</name>
</gene>
<dbReference type="AlphaFoldDB" id="A0A7V7PL74"/>
<dbReference type="Proteomes" id="UP000432089">
    <property type="component" value="Unassembled WGS sequence"/>
</dbReference>
<protein>
    <recommendedName>
        <fullName evidence="3">AbiTii domain-containing protein</fullName>
    </recommendedName>
</protein>
<evidence type="ECO:0000313" key="2">
    <source>
        <dbReference type="Proteomes" id="UP000432089"/>
    </source>
</evidence>
<dbReference type="EMBL" id="VZDO01000021">
    <property type="protein sequence ID" value="KAB0676721.1"/>
    <property type="molecule type" value="Genomic_DNA"/>
</dbReference>
<reference evidence="1 2" key="1">
    <citation type="submission" date="2019-09" db="EMBL/GenBank/DDBJ databases">
        <title>YIM 132180 draft genome.</title>
        <authorList>
            <person name="Zhang K."/>
        </authorList>
    </citation>
    <scope>NUCLEOTIDE SEQUENCE [LARGE SCALE GENOMIC DNA]</scope>
    <source>
        <strain evidence="1 2">YIM 132180</strain>
    </source>
</reference>
<name>A0A7V7PL74_9HYPH</name>
<evidence type="ECO:0008006" key="3">
    <source>
        <dbReference type="Google" id="ProtNLM"/>
    </source>
</evidence>
<sequence>MSSAYANEIVRLADDLLLGLRFPAVSSEAVLHKAMHLARVTNQAEYAEYFRREAEGYPDSYDGPRLLRMSGRMVSDRLFIQPSILHLERVLPAQRQSAEQARQRFLSASGANVDRHLGTFQTSEASKTQTERVIDTFRRETHSFAAMTRFQALFGDASGNIFDLYRRSVDGLLADEAADAISKFPAVFERLAAGDTEAIGHAMLSCRRIVEAFAERICPAQAEQIEVEGEKIDIRSGNTKNQLRAAIRAATTSDSRRARLTRGANALWERVSTGVHADIAPDEARALVLNTYLLLGEIAEMRASVRN</sequence>
<keyword evidence="2" id="KW-1185">Reference proteome</keyword>